<dbReference type="AlphaFoldDB" id="X1SCK7"/>
<dbReference type="GO" id="GO:0006351">
    <property type="term" value="P:DNA-templated transcription"/>
    <property type="evidence" value="ECO:0007669"/>
    <property type="project" value="InterPro"/>
</dbReference>
<name>X1SCK7_9ZZZZ</name>
<dbReference type="GO" id="GO:0000428">
    <property type="term" value="C:DNA-directed RNA polymerase complex"/>
    <property type="evidence" value="ECO:0007669"/>
    <property type="project" value="UniProtKB-KW"/>
</dbReference>
<dbReference type="EMBL" id="BARW01000508">
    <property type="protein sequence ID" value="GAI65474.1"/>
    <property type="molecule type" value="Genomic_DNA"/>
</dbReference>
<comment type="caution">
    <text evidence="3">The sequence shown here is derived from an EMBL/GenBank/DDBJ whole genome shotgun (WGS) entry which is preliminary data.</text>
</comment>
<reference evidence="3" key="1">
    <citation type="journal article" date="2014" name="Front. Microbiol.">
        <title>High frequency of phylogenetically diverse reductive dehalogenase-homologous genes in deep subseafloor sedimentary metagenomes.</title>
        <authorList>
            <person name="Kawai M."/>
            <person name="Futagami T."/>
            <person name="Toyoda A."/>
            <person name="Takaki Y."/>
            <person name="Nishi S."/>
            <person name="Hori S."/>
            <person name="Arai W."/>
            <person name="Tsubouchi T."/>
            <person name="Morono Y."/>
            <person name="Uchiyama I."/>
            <person name="Ito T."/>
            <person name="Fujiyama A."/>
            <person name="Inagaki F."/>
            <person name="Takami H."/>
        </authorList>
    </citation>
    <scope>NUCLEOTIDE SEQUENCE</scope>
    <source>
        <strain evidence="3">Expedition CK06-06</strain>
    </source>
</reference>
<organism evidence="3">
    <name type="scientific">marine sediment metagenome</name>
    <dbReference type="NCBI Taxonomy" id="412755"/>
    <lineage>
        <taxon>unclassified sequences</taxon>
        <taxon>metagenomes</taxon>
        <taxon>ecological metagenomes</taxon>
    </lineage>
</organism>
<feature type="non-terminal residue" evidence="3">
    <location>
        <position position="1"/>
    </location>
</feature>
<proteinExistence type="predicted"/>
<evidence type="ECO:0000256" key="2">
    <source>
        <dbReference type="ARBA" id="ARBA00023163"/>
    </source>
</evidence>
<dbReference type="SUPFAM" id="SSF55257">
    <property type="entry name" value="RBP11-like subunits of RNA polymerase"/>
    <property type="match status" value="1"/>
</dbReference>
<protein>
    <recommendedName>
        <fullName evidence="4">DNA-directed RNA polymerase RpoA/D/Rpb3-type domain-containing protein</fullName>
    </recommendedName>
</protein>
<accession>X1SCK7</accession>
<evidence type="ECO:0008006" key="4">
    <source>
        <dbReference type="Google" id="ProtNLM"/>
    </source>
</evidence>
<sequence length="59" mass="6896">CEKNSNDKIKVFPKKGVYIFSIESDGVLPFDVLIRKVFEIFSEKIDEFVIKLEELEIES</sequence>
<evidence type="ECO:0000256" key="1">
    <source>
        <dbReference type="ARBA" id="ARBA00022478"/>
    </source>
</evidence>
<dbReference type="GO" id="GO:0046983">
    <property type="term" value="F:protein dimerization activity"/>
    <property type="evidence" value="ECO:0007669"/>
    <property type="project" value="InterPro"/>
</dbReference>
<gene>
    <name evidence="3" type="ORF">S12H4_02176</name>
</gene>
<keyword evidence="2" id="KW-0804">Transcription</keyword>
<keyword evidence="1" id="KW-0240">DNA-directed RNA polymerase</keyword>
<dbReference type="Gene3D" id="3.30.1360.10">
    <property type="entry name" value="RNA polymerase, RBP11-like subunit"/>
    <property type="match status" value="1"/>
</dbReference>
<dbReference type="InterPro" id="IPR036603">
    <property type="entry name" value="RBP11-like"/>
</dbReference>
<evidence type="ECO:0000313" key="3">
    <source>
        <dbReference type="EMBL" id="GAI65474.1"/>
    </source>
</evidence>